<organism evidence="1 2">
    <name type="scientific">Pleurodeles waltl</name>
    <name type="common">Iberian ribbed newt</name>
    <dbReference type="NCBI Taxonomy" id="8319"/>
    <lineage>
        <taxon>Eukaryota</taxon>
        <taxon>Metazoa</taxon>
        <taxon>Chordata</taxon>
        <taxon>Craniata</taxon>
        <taxon>Vertebrata</taxon>
        <taxon>Euteleostomi</taxon>
        <taxon>Amphibia</taxon>
        <taxon>Batrachia</taxon>
        <taxon>Caudata</taxon>
        <taxon>Salamandroidea</taxon>
        <taxon>Salamandridae</taxon>
        <taxon>Pleurodelinae</taxon>
        <taxon>Pleurodeles</taxon>
    </lineage>
</organism>
<dbReference type="AlphaFoldDB" id="A0AAV7LB08"/>
<gene>
    <name evidence="1" type="ORF">NDU88_000711</name>
</gene>
<dbReference type="Proteomes" id="UP001066276">
    <property type="component" value="Chromosome 11"/>
</dbReference>
<proteinExistence type="predicted"/>
<reference evidence="1" key="1">
    <citation type="journal article" date="2022" name="bioRxiv">
        <title>Sequencing and chromosome-scale assembly of the giantPleurodeles waltlgenome.</title>
        <authorList>
            <person name="Brown T."/>
            <person name="Elewa A."/>
            <person name="Iarovenko S."/>
            <person name="Subramanian E."/>
            <person name="Araus A.J."/>
            <person name="Petzold A."/>
            <person name="Susuki M."/>
            <person name="Suzuki K.-i.T."/>
            <person name="Hayashi T."/>
            <person name="Toyoda A."/>
            <person name="Oliveira C."/>
            <person name="Osipova E."/>
            <person name="Leigh N.D."/>
            <person name="Simon A."/>
            <person name="Yun M.H."/>
        </authorList>
    </citation>
    <scope>NUCLEOTIDE SEQUENCE</scope>
    <source>
        <strain evidence="1">20211129_DDA</strain>
        <tissue evidence="1">Liver</tissue>
    </source>
</reference>
<comment type="caution">
    <text evidence="1">The sequence shown here is derived from an EMBL/GenBank/DDBJ whole genome shotgun (WGS) entry which is preliminary data.</text>
</comment>
<protein>
    <submittedName>
        <fullName evidence="1">Uncharacterized protein</fullName>
    </submittedName>
</protein>
<dbReference type="EMBL" id="JANPWB010000015">
    <property type="protein sequence ID" value="KAJ1087544.1"/>
    <property type="molecule type" value="Genomic_DNA"/>
</dbReference>
<sequence length="83" mass="9648">MQKQRIVPTRTYGSFKFSSTLMLVGRVVMLLLVEFTADELQYPGRLRAKDHIKDPKSIQGTSLEILSFNQKKTRWLKSTIFTQ</sequence>
<keyword evidence="2" id="KW-1185">Reference proteome</keyword>
<name>A0AAV7LB08_PLEWA</name>
<evidence type="ECO:0000313" key="2">
    <source>
        <dbReference type="Proteomes" id="UP001066276"/>
    </source>
</evidence>
<accession>A0AAV7LB08</accession>
<evidence type="ECO:0000313" key="1">
    <source>
        <dbReference type="EMBL" id="KAJ1087544.1"/>
    </source>
</evidence>